<comment type="caution">
    <text evidence="1">The sequence shown here is derived from an EMBL/GenBank/DDBJ whole genome shotgun (WGS) entry which is preliminary data.</text>
</comment>
<reference evidence="1 2" key="1">
    <citation type="submission" date="2019-07" db="EMBL/GenBank/DDBJ databases">
        <title>Gramella aestuarii sp. nov., isolated from a tidal flat, and emended description of Gramella echinicola.</title>
        <authorList>
            <person name="Liu L."/>
        </authorList>
    </citation>
    <scope>NUCLEOTIDE SEQUENCE [LARGE SCALE GENOMIC DNA]</scope>
    <source>
        <strain evidence="1 2">BS12</strain>
    </source>
</reference>
<evidence type="ECO:0000313" key="2">
    <source>
        <dbReference type="Proteomes" id="UP000460416"/>
    </source>
</evidence>
<proteinExistence type="predicted"/>
<keyword evidence="2" id="KW-1185">Reference proteome</keyword>
<evidence type="ECO:0000313" key="1">
    <source>
        <dbReference type="EMBL" id="MUP43520.1"/>
    </source>
</evidence>
<dbReference type="SUPFAM" id="SSF75169">
    <property type="entry name" value="DsrEFH-like"/>
    <property type="match status" value="1"/>
</dbReference>
<name>A0A7K1LSQ1_9FLAO</name>
<accession>A0A7K1LSQ1</accession>
<dbReference type="RefSeq" id="WP_156277331.1">
    <property type="nucleotide sequence ID" value="NZ_BAABGI010000004.1"/>
</dbReference>
<sequence length="138" mass="15562">MKTIIYSSIIILLSVFAGNEAKAQHDSSYNYVVLTKKLTQLKPILLTAENLKEKDGDRFGEFQVIICGKTIEDITKPEKIDKFRTMVDKIGVQLVACGFSLNKFEVDIEKVPSDIKIVENGILYNFELQKKGYLSLGL</sequence>
<dbReference type="Gene3D" id="3.40.1260.10">
    <property type="entry name" value="DsrEFH-like"/>
    <property type="match status" value="1"/>
</dbReference>
<gene>
    <name evidence="1" type="ORF">FLP08_13120</name>
</gene>
<dbReference type="EMBL" id="VJVW01000005">
    <property type="protein sequence ID" value="MUP43520.1"/>
    <property type="molecule type" value="Genomic_DNA"/>
</dbReference>
<dbReference type="AlphaFoldDB" id="A0A7K1LSQ1"/>
<dbReference type="Proteomes" id="UP000460416">
    <property type="component" value="Unassembled WGS sequence"/>
</dbReference>
<protein>
    <submittedName>
        <fullName evidence="1">Sulfur reduction protein DsrE</fullName>
    </submittedName>
</protein>
<dbReference type="OrthoDB" id="1445762at2"/>
<organism evidence="1 2">
    <name type="scientific">Christiangramia aestuarii</name>
    <dbReference type="NCBI Taxonomy" id="1028746"/>
    <lineage>
        <taxon>Bacteria</taxon>
        <taxon>Pseudomonadati</taxon>
        <taxon>Bacteroidota</taxon>
        <taxon>Flavobacteriia</taxon>
        <taxon>Flavobacteriales</taxon>
        <taxon>Flavobacteriaceae</taxon>
        <taxon>Christiangramia</taxon>
    </lineage>
</organism>
<dbReference type="InterPro" id="IPR027396">
    <property type="entry name" value="DsrEFH-like"/>
</dbReference>